<evidence type="ECO:0000313" key="2">
    <source>
        <dbReference type="Proteomes" id="UP000000600"/>
    </source>
</evidence>
<keyword evidence="2" id="KW-1185">Reference proteome</keyword>
<dbReference type="EMBL" id="CT868463">
    <property type="protein sequence ID" value="CAK83333.1"/>
    <property type="molecule type" value="Genomic_DNA"/>
</dbReference>
<dbReference type="HOGENOM" id="CLU_1339781_0_0_1"/>
<sequence length="205" mass="24856">MNPELIQLEYNDRKIPTKFISEENMDEDTSIQIKISLNVIIVVIQQSIEQKSNDLMEQLRYFQLLFKIYYHSKTLFHSYRCIDSENLSYQFKFGYVLDINQIVTQFLISLQQQFVQTIAIYNTQQTYLILCFGNINLLEQQYYWILQVIIAQKIIRSIKSAKELRKQFRLMRFYIVKQYQVKKKFQKLRTIKKEFIIDFILKVIS</sequence>
<evidence type="ECO:0000313" key="1">
    <source>
        <dbReference type="EMBL" id="CAK83333.1"/>
    </source>
</evidence>
<reference evidence="1 2" key="1">
    <citation type="journal article" date="2006" name="Nature">
        <title>Global trends of whole-genome duplications revealed by the ciliate Paramecium tetraurelia.</title>
        <authorList>
            <consortium name="Genoscope"/>
            <person name="Aury J.-M."/>
            <person name="Jaillon O."/>
            <person name="Duret L."/>
            <person name="Noel B."/>
            <person name="Jubin C."/>
            <person name="Porcel B.M."/>
            <person name="Segurens B."/>
            <person name="Daubin V."/>
            <person name="Anthouard V."/>
            <person name="Aiach N."/>
            <person name="Arnaiz O."/>
            <person name="Billaut A."/>
            <person name="Beisson J."/>
            <person name="Blanc I."/>
            <person name="Bouhouche K."/>
            <person name="Camara F."/>
            <person name="Duharcourt S."/>
            <person name="Guigo R."/>
            <person name="Gogendeau D."/>
            <person name="Katinka M."/>
            <person name="Keller A.-M."/>
            <person name="Kissmehl R."/>
            <person name="Klotz C."/>
            <person name="Koll F."/>
            <person name="Le Moue A."/>
            <person name="Lepere C."/>
            <person name="Malinsky S."/>
            <person name="Nowacki M."/>
            <person name="Nowak J.K."/>
            <person name="Plattner H."/>
            <person name="Poulain J."/>
            <person name="Ruiz F."/>
            <person name="Serrano V."/>
            <person name="Zagulski M."/>
            <person name="Dessen P."/>
            <person name="Betermier M."/>
            <person name="Weissenbach J."/>
            <person name="Scarpelli C."/>
            <person name="Schachter V."/>
            <person name="Sperling L."/>
            <person name="Meyer E."/>
            <person name="Cohen J."/>
            <person name="Wincker P."/>
        </authorList>
    </citation>
    <scope>NUCLEOTIDE SEQUENCE [LARGE SCALE GENOMIC DNA]</scope>
    <source>
        <strain evidence="1 2">Stock d4-2</strain>
    </source>
</reference>
<dbReference type="KEGG" id="ptm:GSPATT00017677001"/>
<dbReference type="RefSeq" id="XP_001450730.1">
    <property type="nucleotide sequence ID" value="XM_001450693.1"/>
</dbReference>
<gene>
    <name evidence="1" type="ORF">GSPATT00017677001</name>
</gene>
<protein>
    <recommendedName>
        <fullName evidence="3">Transmembrane protein</fullName>
    </recommendedName>
</protein>
<dbReference type="InParanoid" id="A0DJW6"/>
<dbReference type="Proteomes" id="UP000000600">
    <property type="component" value="Unassembled WGS sequence"/>
</dbReference>
<dbReference type="AlphaFoldDB" id="A0DJW6"/>
<evidence type="ECO:0008006" key="3">
    <source>
        <dbReference type="Google" id="ProtNLM"/>
    </source>
</evidence>
<dbReference type="GeneID" id="5036515"/>
<accession>A0DJW6</accession>
<name>A0DJW6_PARTE</name>
<organism evidence="1 2">
    <name type="scientific">Paramecium tetraurelia</name>
    <dbReference type="NCBI Taxonomy" id="5888"/>
    <lineage>
        <taxon>Eukaryota</taxon>
        <taxon>Sar</taxon>
        <taxon>Alveolata</taxon>
        <taxon>Ciliophora</taxon>
        <taxon>Intramacronucleata</taxon>
        <taxon>Oligohymenophorea</taxon>
        <taxon>Peniculida</taxon>
        <taxon>Parameciidae</taxon>
        <taxon>Paramecium</taxon>
    </lineage>
</organism>
<proteinExistence type="predicted"/>